<name>A0AB33IW64_9BACT</name>
<feature type="binding site" evidence="3">
    <location>
        <begin position="216"/>
        <end position="223"/>
    </location>
    <ligand>
        <name>ATP</name>
        <dbReference type="ChEBI" id="CHEBI:30616"/>
    </ligand>
</feature>
<sequence>MIEIEKFESGHYEQGYGYKYFVPSFINDEWMWNDPSINHLLEKAAVKLGELNSFSRLVPNIDLFIQLHVIKEAVDSSRIEGTQTRIDEAILPKSEILPERRDDWQEVQNYIIAINQAIEELKRLPISSRLIKSTHKILLNSVRGEHKMPGEIRTSQNWIGGASLADARYIPPHHQLLDELMSDLEKFMNNDAIHVPALIRIAIAHYQFETIHPFLDGNGRIGRLLITLFLVKENILNRPLLYLSTFFERKKDIYYDNLNNIRIKNDMLQWVKYFLVGVEQTATIAVETLSQIIRFKDEMEEDIRRRYGRRSTTAIVLMHKLLENPYTNVEDAAKACNVTYKSANILIKDLCTDNYLKELTGQSRNRIFVFQKYMDIFEKDYYA</sequence>
<accession>A0AB33IW64</accession>
<dbReference type="Gene3D" id="1.10.3290.10">
    <property type="entry name" value="Fido-like domain"/>
    <property type="match status" value="1"/>
</dbReference>
<dbReference type="PANTHER" id="PTHR13504:SF38">
    <property type="entry name" value="FIDO DOMAIN-CONTAINING PROTEIN"/>
    <property type="match status" value="1"/>
</dbReference>
<dbReference type="PROSITE" id="PS51459">
    <property type="entry name" value="FIDO"/>
    <property type="match status" value="1"/>
</dbReference>
<dbReference type="InterPro" id="IPR040198">
    <property type="entry name" value="Fido_containing"/>
</dbReference>
<protein>
    <submittedName>
        <fullName evidence="5">Fic family protein</fullName>
    </submittedName>
</protein>
<dbReference type="PANTHER" id="PTHR13504">
    <property type="entry name" value="FIDO DOMAIN-CONTAINING PROTEIN DDB_G0283145"/>
    <property type="match status" value="1"/>
</dbReference>
<dbReference type="EMBL" id="AP035785">
    <property type="protein sequence ID" value="BFO71846.1"/>
    <property type="molecule type" value="Genomic_DNA"/>
</dbReference>
<evidence type="ECO:0000256" key="3">
    <source>
        <dbReference type="PIRSR" id="PIRSR640198-2"/>
    </source>
</evidence>
<dbReference type="InterPro" id="IPR036597">
    <property type="entry name" value="Fido-like_dom_sf"/>
</dbReference>
<dbReference type="Pfam" id="PF13784">
    <property type="entry name" value="Fic_N"/>
    <property type="match status" value="1"/>
</dbReference>
<feature type="active site" evidence="2">
    <location>
        <position position="212"/>
    </location>
</feature>
<evidence type="ECO:0000256" key="1">
    <source>
        <dbReference type="PIRSR" id="PIRSR038925-1"/>
    </source>
</evidence>
<reference evidence="5" key="1">
    <citation type="submission" date="2024-07" db="EMBL/GenBank/DDBJ databases">
        <title>Complete genome sequence of Prevotella sp. YM-2024 GTC17253.</title>
        <authorList>
            <person name="Hayashi M."/>
            <person name="Muto Y."/>
            <person name="Tanaka K."/>
            <person name="Niwa H."/>
        </authorList>
    </citation>
    <scope>NUCLEOTIDE SEQUENCE</scope>
    <source>
        <strain evidence="5">GTC17253</strain>
    </source>
</reference>
<feature type="binding site" evidence="1">
    <location>
        <begin position="217"/>
        <end position="223"/>
    </location>
    <ligand>
        <name>ATP</name>
        <dbReference type="ChEBI" id="CHEBI:30616"/>
    </ligand>
</feature>
<evidence type="ECO:0000259" key="4">
    <source>
        <dbReference type="PROSITE" id="PS51459"/>
    </source>
</evidence>
<feature type="domain" description="Fido" evidence="4">
    <location>
        <begin position="126"/>
        <end position="276"/>
    </location>
</feature>
<dbReference type="PIRSF" id="PIRSF038925">
    <property type="entry name" value="AMP-prot_trans"/>
    <property type="match status" value="1"/>
</dbReference>
<organism evidence="5">
    <name type="scientific">Prevotella sp. GTC17253</name>
    <dbReference type="NCBI Taxonomy" id="3236793"/>
    <lineage>
        <taxon>Bacteria</taxon>
        <taxon>Pseudomonadati</taxon>
        <taxon>Bacteroidota</taxon>
        <taxon>Bacteroidia</taxon>
        <taxon>Bacteroidales</taxon>
        <taxon>Prevotellaceae</taxon>
        <taxon>Prevotella</taxon>
    </lineage>
</organism>
<feature type="binding site" evidence="1">
    <location>
        <position position="80"/>
    </location>
    <ligand>
        <name>ATP</name>
        <dbReference type="ChEBI" id="CHEBI:30616"/>
    </ligand>
</feature>
<dbReference type="InterPro" id="IPR026287">
    <property type="entry name" value="SoFic-like"/>
</dbReference>
<dbReference type="GO" id="GO:0005524">
    <property type="term" value="F:ATP binding"/>
    <property type="evidence" value="ECO:0007669"/>
    <property type="project" value="UniProtKB-KW"/>
</dbReference>
<dbReference type="AlphaFoldDB" id="A0AB33IW64"/>
<feature type="binding site" evidence="1">
    <location>
        <position position="254"/>
    </location>
    <ligand>
        <name>ATP</name>
        <dbReference type="ChEBI" id="CHEBI:30616"/>
    </ligand>
</feature>
<dbReference type="SUPFAM" id="SSF140931">
    <property type="entry name" value="Fic-like"/>
    <property type="match status" value="1"/>
</dbReference>
<keyword evidence="1" id="KW-0067">ATP-binding</keyword>
<dbReference type="InterPro" id="IPR025758">
    <property type="entry name" value="Fic/DOC_N"/>
</dbReference>
<dbReference type="InterPro" id="IPR003812">
    <property type="entry name" value="Fido"/>
</dbReference>
<dbReference type="Pfam" id="PF02661">
    <property type="entry name" value="Fic"/>
    <property type="match status" value="1"/>
</dbReference>
<feature type="binding site" evidence="1">
    <location>
        <position position="212"/>
    </location>
    <ligand>
        <name>ATP</name>
        <dbReference type="ChEBI" id="CHEBI:30616"/>
    </ligand>
</feature>
<keyword evidence="1" id="KW-0547">Nucleotide-binding</keyword>
<gene>
    <name evidence="5" type="ORF">GTC17253_18120</name>
</gene>
<proteinExistence type="predicted"/>
<evidence type="ECO:0000313" key="5">
    <source>
        <dbReference type="EMBL" id="BFO71846.1"/>
    </source>
</evidence>
<evidence type="ECO:0000256" key="2">
    <source>
        <dbReference type="PIRSR" id="PIRSR640198-1"/>
    </source>
</evidence>